<comment type="caution">
    <text evidence="4">The sequence shown here is derived from an EMBL/GenBank/DDBJ whole genome shotgun (WGS) entry which is preliminary data.</text>
</comment>
<feature type="region of interest" description="Disordered" evidence="1">
    <location>
        <begin position="1"/>
        <end position="98"/>
    </location>
</feature>
<evidence type="ECO:0000259" key="3">
    <source>
        <dbReference type="Pfam" id="PF21788"/>
    </source>
</evidence>
<dbReference type="EMBL" id="JAHWGI010000128">
    <property type="protein sequence ID" value="KAK3909864.1"/>
    <property type="molecule type" value="Genomic_DNA"/>
</dbReference>
<feature type="region of interest" description="Disordered" evidence="1">
    <location>
        <begin position="868"/>
        <end position="891"/>
    </location>
</feature>
<sequence length="891" mass="100921">MPRKKRGNNFNHTKRGKYHKDFGGGGRGACRGQHRSDGYLSSSSSASEDLLPVVNDSSSESGFSAALSPVVPSASASPSHSPSPSPTTPESDHLSQGSASFSGESFFFAFEDESQDCDNESVLIQKNVLIKETCDLLKAILPSHWICIFDNGGFHILLLSRGADKAIQRNIFVSFHGAVRITVYRKVLKPEVLQEILKNNEENVVLSKSSQNLYCDKILTLVHKVRSYEICAGVDDDELDNFIENDSSCFLDANTFDEQRYTKTIRSHECDLILPIYSWKCTACFNLGKRLKRKKRTAAEETSKFKNNCCLTKEEALNKLGTQAKINKNERSKNAKLQQKVRDALERNSIPVQEDLSEALANILRDSNLTPLQQLFIQQQYKASQAKGARGMRWHPTMIRLALALKSSSTGCYRDLIDSGAVRLPGLRTLYDYEHALPHEEGVHYEKFEEIRKQIESYNENYKTFHKLFMDEMHISQKLVTNKHSGEIIGYVKLSEVEEEMKLLTAKMNGDVHNDEPELARKMLVYMIKGIATNLKKVVGSFTTGNLSKGQLFERTWEVISACEKTGVKILAVVCDGAAENGAFFDMHQPATKHPGGIVFDSVNLAAPNRNIYFISDVPHLLKTIRNNFAKSGFGPRCKKLLTKNGQTIIWKTIEDLYLTDCKNTFRRCPKLNNQCVYLNSYTCMKVSYAAAVLSNTVAQDLKLRKWRNMEETYTFIKKVNDFFDDLNGAHTDMAKRKQNRRLEAYTSTEDERFTELLDFEKYLDEWEAQVHALPRFSQAEKAKMYLSHQTVTGIKITIHAFIGAVSYMLGKEGAKFINARAFCQDSLKQYFSRQRSSCGGSRNPNAYEFGNADGKIDRHRNFNVRKRSGNTEASNQHMEITTEPLPKKRK</sequence>
<feature type="compositionally biased region" description="Polar residues" evidence="1">
    <location>
        <begin position="871"/>
        <end position="880"/>
    </location>
</feature>
<protein>
    <submittedName>
        <fullName evidence="4">Transposable element P transposase</fullName>
    </submittedName>
</protein>
<feature type="domain" description="Transposable element P transposase-like GTP-binding insertion" evidence="3">
    <location>
        <begin position="620"/>
        <end position="731"/>
    </location>
</feature>
<feature type="compositionally biased region" description="Basic residues" evidence="1">
    <location>
        <begin position="1"/>
        <end position="18"/>
    </location>
</feature>
<dbReference type="InterPro" id="IPR048366">
    <property type="entry name" value="TNP-like_GBD"/>
</dbReference>
<keyword evidence="5" id="KW-1185">Reference proteome</keyword>
<feature type="domain" description="Transposable element P transposase-like RNase H" evidence="2">
    <location>
        <begin position="441"/>
        <end position="585"/>
    </location>
</feature>
<reference evidence="4" key="2">
    <citation type="journal article" date="2023" name="BMC Genomics">
        <title>Pest status, molecular evolution, and epigenetic factors derived from the genome assembly of Frankliniella fusca, a thysanopteran phytovirus vector.</title>
        <authorList>
            <person name="Catto M.A."/>
            <person name="Labadie P.E."/>
            <person name="Jacobson A.L."/>
            <person name="Kennedy G.G."/>
            <person name="Srinivasan R."/>
            <person name="Hunt B.G."/>
        </authorList>
    </citation>
    <scope>NUCLEOTIDE SEQUENCE</scope>
    <source>
        <strain evidence="4">PL_HMW_Pooled</strain>
    </source>
</reference>
<dbReference type="Pfam" id="PF21788">
    <property type="entry name" value="TNP-like_GBD"/>
    <property type="match status" value="1"/>
</dbReference>
<organism evidence="4 5">
    <name type="scientific">Frankliniella fusca</name>
    <dbReference type="NCBI Taxonomy" id="407009"/>
    <lineage>
        <taxon>Eukaryota</taxon>
        <taxon>Metazoa</taxon>
        <taxon>Ecdysozoa</taxon>
        <taxon>Arthropoda</taxon>
        <taxon>Hexapoda</taxon>
        <taxon>Insecta</taxon>
        <taxon>Pterygota</taxon>
        <taxon>Neoptera</taxon>
        <taxon>Paraneoptera</taxon>
        <taxon>Thysanoptera</taxon>
        <taxon>Terebrantia</taxon>
        <taxon>Thripoidea</taxon>
        <taxon>Thripidae</taxon>
        <taxon>Frankliniella</taxon>
    </lineage>
</organism>
<dbReference type="Proteomes" id="UP001219518">
    <property type="component" value="Unassembled WGS sequence"/>
</dbReference>
<evidence type="ECO:0000313" key="5">
    <source>
        <dbReference type="Proteomes" id="UP001219518"/>
    </source>
</evidence>
<name>A0AAE1GVD6_9NEOP</name>
<gene>
    <name evidence="4" type="ORF">KUF71_019873</name>
</gene>
<evidence type="ECO:0000259" key="2">
    <source>
        <dbReference type="Pfam" id="PF21787"/>
    </source>
</evidence>
<feature type="compositionally biased region" description="Low complexity" evidence="1">
    <location>
        <begin position="57"/>
        <end position="80"/>
    </location>
</feature>
<reference evidence="4" key="1">
    <citation type="submission" date="2021-07" db="EMBL/GenBank/DDBJ databases">
        <authorList>
            <person name="Catto M.A."/>
            <person name="Jacobson A."/>
            <person name="Kennedy G."/>
            <person name="Labadie P."/>
            <person name="Hunt B.G."/>
            <person name="Srinivasan R."/>
        </authorList>
    </citation>
    <scope>NUCLEOTIDE SEQUENCE</scope>
    <source>
        <strain evidence="4">PL_HMW_Pooled</strain>
        <tissue evidence="4">Head</tissue>
    </source>
</reference>
<dbReference type="InterPro" id="IPR048365">
    <property type="entry name" value="TNP-like_RNaseH_N"/>
</dbReference>
<accession>A0AAE1GVD6</accession>
<proteinExistence type="predicted"/>
<evidence type="ECO:0000313" key="4">
    <source>
        <dbReference type="EMBL" id="KAK3909864.1"/>
    </source>
</evidence>
<evidence type="ECO:0000256" key="1">
    <source>
        <dbReference type="SAM" id="MobiDB-lite"/>
    </source>
</evidence>
<dbReference type="AlphaFoldDB" id="A0AAE1GVD6"/>
<dbReference type="Pfam" id="PF21787">
    <property type="entry name" value="TNP-like_RNaseH_N"/>
    <property type="match status" value="1"/>
</dbReference>